<keyword evidence="2" id="KW-1185">Reference proteome</keyword>
<feature type="non-terminal residue" evidence="1">
    <location>
        <position position="1"/>
    </location>
</feature>
<reference evidence="1 2" key="1">
    <citation type="submission" date="2011-09" db="EMBL/GenBank/DDBJ databases">
        <authorList>
            <person name="Weinstock G."/>
            <person name="Sodergren E."/>
            <person name="Clifton S."/>
            <person name="Fulton L."/>
            <person name="Fulton B."/>
            <person name="Courtney L."/>
            <person name="Fronick C."/>
            <person name="Harrison M."/>
            <person name="Strong C."/>
            <person name="Farmer C."/>
            <person name="Delahaunty K."/>
            <person name="Markovic C."/>
            <person name="Hall O."/>
            <person name="Minx P."/>
            <person name="Tomlinson C."/>
            <person name="Mitreva M."/>
            <person name="Hou S."/>
            <person name="Chen J."/>
            <person name="Wollam A."/>
            <person name="Pepin K.H."/>
            <person name="Johnson M."/>
            <person name="Bhonagiri V."/>
            <person name="Zhang X."/>
            <person name="Suruliraj S."/>
            <person name="Warren W."/>
            <person name="Chinwalla A."/>
            <person name="Mardis E.R."/>
            <person name="Wilson R.K."/>
        </authorList>
    </citation>
    <scope>NUCLEOTIDE SEQUENCE [LARGE SCALE GENOMIC DNA]</scope>
    <source>
        <strain evidence="1 2">F0439</strain>
    </source>
</reference>
<name>G9ZR02_9LACO</name>
<dbReference type="Proteomes" id="UP000004625">
    <property type="component" value="Unassembled WGS sequence"/>
</dbReference>
<accession>G9ZR02</accession>
<dbReference type="EMBL" id="AGEY01000158">
    <property type="protein sequence ID" value="EHL96987.1"/>
    <property type="molecule type" value="Genomic_DNA"/>
</dbReference>
<comment type="caution">
    <text evidence="1">The sequence shown here is derived from an EMBL/GenBank/DDBJ whole genome shotgun (WGS) entry which is preliminary data.</text>
</comment>
<gene>
    <name evidence="1" type="ORF">HMPREF9103_02160</name>
</gene>
<proteinExistence type="predicted"/>
<sequence>STMAPDYTGAAIPNAAVTKLVYKNGHLAVNGPIASLAYVNKGAEMMK</sequence>
<organism evidence="1 2">
    <name type="scientific">Lentilactobacillus parafarraginis F0439</name>
    <dbReference type="NCBI Taxonomy" id="797515"/>
    <lineage>
        <taxon>Bacteria</taxon>
        <taxon>Bacillati</taxon>
        <taxon>Bacillota</taxon>
        <taxon>Bacilli</taxon>
        <taxon>Lactobacillales</taxon>
        <taxon>Lactobacillaceae</taxon>
        <taxon>Lentilactobacillus</taxon>
    </lineage>
</organism>
<dbReference type="AlphaFoldDB" id="G9ZR02"/>
<dbReference type="PATRIC" id="fig|797515.3.peg.1956"/>
<protein>
    <submittedName>
        <fullName evidence="1">Uncharacterized protein</fullName>
    </submittedName>
</protein>
<evidence type="ECO:0000313" key="2">
    <source>
        <dbReference type="Proteomes" id="UP000004625"/>
    </source>
</evidence>
<evidence type="ECO:0000313" key="1">
    <source>
        <dbReference type="EMBL" id="EHL96987.1"/>
    </source>
</evidence>
<dbReference type="HOGENOM" id="CLU_3161693_0_0_9"/>